<proteinExistence type="predicted"/>
<sequence length="46" mass="5216">MYLAYYLHWSPGDLLDLAHPVRARVIAEVGRIHQRLETDAAAGRGR</sequence>
<comment type="caution">
    <text evidence="1">The sequence shown here is derived from an EMBL/GenBank/DDBJ whole genome shotgun (WGS) entry which is preliminary data.</text>
</comment>
<dbReference type="Proteomes" id="UP000317940">
    <property type="component" value="Unassembled WGS sequence"/>
</dbReference>
<dbReference type="EMBL" id="VIWT01000002">
    <property type="protein sequence ID" value="TWF90983.1"/>
    <property type="molecule type" value="Genomic_DNA"/>
</dbReference>
<reference evidence="1 2" key="1">
    <citation type="submission" date="2019-06" db="EMBL/GenBank/DDBJ databases">
        <title>Sequencing the genomes of 1000 actinobacteria strains.</title>
        <authorList>
            <person name="Klenk H.-P."/>
        </authorList>
    </citation>
    <scope>NUCLEOTIDE SEQUENCE [LARGE SCALE GENOMIC DNA]</scope>
    <source>
        <strain evidence="1 2">DSM 44826</strain>
    </source>
</reference>
<gene>
    <name evidence="1" type="ORF">FHX73_1295</name>
</gene>
<evidence type="ECO:0000313" key="1">
    <source>
        <dbReference type="EMBL" id="TWF90983.1"/>
    </source>
</evidence>
<protein>
    <submittedName>
        <fullName evidence="1">Uncharacterized protein</fullName>
    </submittedName>
</protein>
<name>A0A561TV47_9ACTN</name>
<keyword evidence="2" id="KW-1185">Reference proteome</keyword>
<accession>A0A561TV47</accession>
<organism evidence="1 2">
    <name type="scientific">Kitasatospora viridis</name>
    <dbReference type="NCBI Taxonomy" id="281105"/>
    <lineage>
        <taxon>Bacteria</taxon>
        <taxon>Bacillati</taxon>
        <taxon>Actinomycetota</taxon>
        <taxon>Actinomycetes</taxon>
        <taxon>Kitasatosporales</taxon>
        <taxon>Streptomycetaceae</taxon>
        <taxon>Kitasatospora</taxon>
    </lineage>
</organism>
<dbReference type="AlphaFoldDB" id="A0A561TV47"/>
<evidence type="ECO:0000313" key="2">
    <source>
        <dbReference type="Proteomes" id="UP000317940"/>
    </source>
</evidence>